<evidence type="ECO:0000256" key="7">
    <source>
        <dbReference type="SAM" id="Phobius"/>
    </source>
</evidence>
<dbReference type="RefSeq" id="WP_058351961.1">
    <property type="nucleotide sequence ID" value="NZ_CABMMD010000090.1"/>
</dbReference>
<dbReference type="SUPFAM" id="SSF53649">
    <property type="entry name" value="Alkaline phosphatase-like"/>
    <property type="match status" value="1"/>
</dbReference>
<dbReference type="CDD" id="cd16015">
    <property type="entry name" value="LTA_synthase"/>
    <property type="match status" value="1"/>
</dbReference>
<evidence type="ECO:0000313" key="9">
    <source>
        <dbReference type="EMBL" id="KSV59773.1"/>
    </source>
</evidence>
<feature type="transmembrane region" description="Helical" evidence="7">
    <location>
        <begin position="44"/>
        <end position="63"/>
    </location>
</feature>
<evidence type="ECO:0000256" key="3">
    <source>
        <dbReference type="ARBA" id="ARBA00022475"/>
    </source>
</evidence>
<reference evidence="9 10" key="1">
    <citation type="submission" date="2015-11" db="EMBL/GenBank/DDBJ databases">
        <title>Butyribacter intestini gen. nov., sp. nov., a butyric acid-producing bacterium of the family Lachnospiraceae isolated from the human faeces.</title>
        <authorList>
            <person name="Zou Y."/>
            <person name="Xue W."/>
            <person name="Luo G."/>
            <person name="Lv M."/>
        </authorList>
    </citation>
    <scope>NUCLEOTIDE SEQUENCE [LARGE SCALE GENOMIC DNA]</scope>
    <source>
        <strain evidence="9 10">ACET-33324</strain>
    </source>
</reference>
<proteinExistence type="predicted"/>
<comment type="pathway">
    <text evidence="2">Cell wall biogenesis; lipoteichoic acid biosynthesis.</text>
</comment>
<accession>A0A0V8QGP0</accession>
<dbReference type="PANTHER" id="PTHR47371">
    <property type="entry name" value="LIPOTEICHOIC ACID SYNTHASE"/>
    <property type="match status" value="1"/>
</dbReference>
<organism evidence="9 10">
    <name type="scientific">Acetivibrio ethanolgignens</name>
    <dbReference type="NCBI Taxonomy" id="290052"/>
    <lineage>
        <taxon>Bacteria</taxon>
        <taxon>Bacillati</taxon>
        <taxon>Bacillota</taxon>
        <taxon>Clostridia</taxon>
        <taxon>Eubacteriales</taxon>
        <taxon>Oscillospiraceae</taxon>
        <taxon>Acetivibrio</taxon>
    </lineage>
</organism>
<dbReference type="InterPro" id="IPR017850">
    <property type="entry name" value="Alkaline_phosphatase_core_sf"/>
</dbReference>
<dbReference type="Proteomes" id="UP000054874">
    <property type="component" value="Unassembled WGS sequence"/>
</dbReference>
<dbReference type="OrthoDB" id="243547at2"/>
<evidence type="ECO:0000256" key="5">
    <source>
        <dbReference type="ARBA" id="ARBA00022989"/>
    </source>
</evidence>
<dbReference type="AlphaFoldDB" id="A0A0V8QGP0"/>
<dbReference type="EMBL" id="LNAM01000090">
    <property type="protein sequence ID" value="KSV59773.1"/>
    <property type="molecule type" value="Genomic_DNA"/>
</dbReference>
<keyword evidence="10" id="KW-1185">Reference proteome</keyword>
<keyword evidence="3" id="KW-1003">Cell membrane</keyword>
<comment type="caution">
    <text evidence="9">The sequence shown here is derived from an EMBL/GenBank/DDBJ whole genome shotgun (WGS) entry which is preliminary data.</text>
</comment>
<feature type="transmembrane region" description="Helical" evidence="7">
    <location>
        <begin position="122"/>
        <end position="141"/>
    </location>
</feature>
<evidence type="ECO:0000259" key="8">
    <source>
        <dbReference type="Pfam" id="PF00884"/>
    </source>
</evidence>
<dbReference type="GO" id="GO:0005886">
    <property type="term" value="C:plasma membrane"/>
    <property type="evidence" value="ECO:0007669"/>
    <property type="project" value="UniProtKB-SubCell"/>
</dbReference>
<feature type="transmembrane region" description="Helical" evidence="7">
    <location>
        <begin position="70"/>
        <end position="90"/>
    </location>
</feature>
<name>A0A0V8QGP0_9FIRM</name>
<dbReference type="PANTHER" id="PTHR47371:SF3">
    <property type="entry name" value="PHOSPHOGLYCEROL TRANSFERASE I"/>
    <property type="match status" value="1"/>
</dbReference>
<keyword evidence="4 7" id="KW-0812">Transmembrane</keyword>
<feature type="transmembrane region" description="Helical" evidence="7">
    <location>
        <begin position="153"/>
        <end position="171"/>
    </location>
</feature>
<comment type="subcellular location">
    <subcellularLocation>
        <location evidence="1">Cell membrane</location>
        <topology evidence="1">Multi-pass membrane protein</topology>
    </subcellularLocation>
</comment>
<evidence type="ECO:0000313" key="10">
    <source>
        <dbReference type="Proteomes" id="UP000054874"/>
    </source>
</evidence>
<protein>
    <recommendedName>
        <fullName evidence="8">Sulfatase N-terminal domain-containing protein</fullName>
    </recommendedName>
</protein>
<keyword evidence="5 7" id="KW-1133">Transmembrane helix</keyword>
<dbReference type="InterPro" id="IPR050448">
    <property type="entry name" value="OpgB/LTA_synthase_biosynth"/>
</dbReference>
<sequence>MMDKINWKKWTPKLGELLLALATPFLMFLQVELLEENQLYNIREPFYFINYLWYALILGLLLLALRRLRYALMTAGVISYVIGLANHYVLEFRGIPILPWDFKSFGTAMDVAGNYDYSFDSYTWAVTLVTACYLLLVHFSVSKDRIEVKSKKYVAIFSTYLVFAGAVWYLHSNFGLLGMHNWTVFAWNQKIQYQCCGVAASFMENLRFMDVGKPADYDPEKIRQLALEYAGEQQEKEDIGATKKPNIIAIMDESFADISMIKDLGEDAEYMPFFDNLTENTIRGNLNVSAFGGNTCNTEFEFLTSLSMAFLPSGSVPYQQYVDRDLSSLCRILKKQGYSATAIHPCKASNWNRDKVYPYLGFDEFISENDFSPENTSYLRGYMSDQADFDQLIEEYEKRRVEGPAFLFNVTMQNHGGYDGGTQMYINLIRETDKELKRLIEYFEEQPEPILLLFFGDHQPNLQDGTYDGINEETDMSVYRNKYLVPFVIWANYDIEESTVGDTSPGFLAPLLLQTAGLSMPPYYHLLLDNRKDVPAISINGHMDAASVWIDPRENGKDEITALYEQLQYNKLFDKKNYVAEMFEFMQKNLALKY</sequence>
<dbReference type="STRING" id="290052.ASU35_07815"/>
<keyword evidence="6 7" id="KW-0472">Membrane</keyword>
<evidence type="ECO:0000256" key="6">
    <source>
        <dbReference type="ARBA" id="ARBA00023136"/>
    </source>
</evidence>
<evidence type="ECO:0000256" key="2">
    <source>
        <dbReference type="ARBA" id="ARBA00004936"/>
    </source>
</evidence>
<evidence type="ECO:0000256" key="4">
    <source>
        <dbReference type="ARBA" id="ARBA00022692"/>
    </source>
</evidence>
<dbReference type="Pfam" id="PF00884">
    <property type="entry name" value="Sulfatase"/>
    <property type="match status" value="1"/>
</dbReference>
<gene>
    <name evidence="9" type="ORF">ASU35_07815</name>
</gene>
<feature type="domain" description="Sulfatase N-terminal" evidence="8">
    <location>
        <begin position="245"/>
        <end position="517"/>
    </location>
</feature>
<evidence type="ECO:0000256" key="1">
    <source>
        <dbReference type="ARBA" id="ARBA00004651"/>
    </source>
</evidence>
<dbReference type="Gene3D" id="3.40.720.10">
    <property type="entry name" value="Alkaline Phosphatase, subunit A"/>
    <property type="match status" value="1"/>
</dbReference>
<dbReference type="InterPro" id="IPR000917">
    <property type="entry name" value="Sulfatase_N"/>
</dbReference>